<feature type="chain" id="PRO_5020566606" evidence="1">
    <location>
        <begin position="22"/>
        <end position="118"/>
    </location>
</feature>
<proteinExistence type="predicted"/>
<evidence type="ECO:0000256" key="1">
    <source>
        <dbReference type="SAM" id="SignalP"/>
    </source>
</evidence>
<dbReference type="OrthoDB" id="7427955at2"/>
<feature type="signal peptide" evidence="1">
    <location>
        <begin position="1"/>
        <end position="21"/>
    </location>
</feature>
<comment type="caution">
    <text evidence="2">The sequence shown here is derived from an EMBL/GenBank/DDBJ whole genome shotgun (WGS) entry which is preliminary data.</text>
</comment>
<protein>
    <submittedName>
        <fullName evidence="2">Uncharacterized protein</fullName>
    </submittedName>
</protein>
<name>A0A4Q1KH68_9SPHN</name>
<dbReference type="EMBL" id="SBKP01000006">
    <property type="protein sequence ID" value="RXR29073.1"/>
    <property type="molecule type" value="Genomic_DNA"/>
</dbReference>
<accession>A0A4Q1KH68</accession>
<keyword evidence="3" id="KW-1185">Reference proteome</keyword>
<organism evidence="2 3">
    <name type="scientific">Sphingobium fluviale</name>
    <dbReference type="NCBI Taxonomy" id="2506423"/>
    <lineage>
        <taxon>Bacteria</taxon>
        <taxon>Pseudomonadati</taxon>
        <taxon>Pseudomonadota</taxon>
        <taxon>Alphaproteobacteria</taxon>
        <taxon>Sphingomonadales</taxon>
        <taxon>Sphingomonadaceae</taxon>
        <taxon>Sphingobium</taxon>
    </lineage>
</organism>
<reference evidence="3" key="1">
    <citation type="submission" date="2019-01" db="EMBL/GenBank/DDBJ databases">
        <title>Cytophagaceae bacterium strain CAR-16.</title>
        <authorList>
            <person name="Chen W.-M."/>
        </authorList>
    </citation>
    <scope>NUCLEOTIDE SEQUENCE [LARGE SCALE GENOMIC DNA]</scope>
    <source>
        <strain evidence="3">CHR27</strain>
    </source>
</reference>
<dbReference type="AlphaFoldDB" id="A0A4Q1KH68"/>
<sequence>MRRLLLCAAALGAGLSMPAFAAEALSTRLVSCGEESCLLVSGTRTDADAQVAINGRAVAVEGARKWRVRVPVNTLRQWSAPSARTIMVSIDGVPDEADLPIGMLMGIEHLAMLTITAK</sequence>
<evidence type="ECO:0000313" key="2">
    <source>
        <dbReference type="EMBL" id="RXR29073.1"/>
    </source>
</evidence>
<evidence type="ECO:0000313" key="3">
    <source>
        <dbReference type="Proteomes" id="UP000290958"/>
    </source>
</evidence>
<keyword evidence="1" id="KW-0732">Signal</keyword>
<dbReference type="Proteomes" id="UP000290958">
    <property type="component" value="Unassembled WGS sequence"/>
</dbReference>
<gene>
    <name evidence="2" type="ORF">EQG66_08150</name>
</gene>